<dbReference type="Gene3D" id="1.10.132.80">
    <property type="match status" value="1"/>
</dbReference>
<evidence type="ECO:0000313" key="1">
    <source>
        <dbReference type="EMBL" id="OUP31877.1"/>
    </source>
</evidence>
<organism evidence="1 2">
    <name type="scientific">Bacteroides clarus</name>
    <dbReference type="NCBI Taxonomy" id="626929"/>
    <lineage>
        <taxon>Bacteria</taxon>
        <taxon>Pseudomonadati</taxon>
        <taxon>Bacteroidota</taxon>
        <taxon>Bacteroidia</taxon>
        <taxon>Bacteroidales</taxon>
        <taxon>Bacteroidaceae</taxon>
        <taxon>Bacteroides</taxon>
    </lineage>
</organism>
<evidence type="ECO:0000313" key="2">
    <source>
        <dbReference type="Proteomes" id="UP000196587"/>
    </source>
</evidence>
<dbReference type="RefSeq" id="WP_087413530.1">
    <property type="nucleotide sequence ID" value="NZ_NFKE01000017.1"/>
</dbReference>
<accession>A0A1Y4JH85</accession>
<dbReference type="InterPro" id="IPR032066">
    <property type="entry name" value="GP3_package"/>
</dbReference>
<gene>
    <name evidence="1" type="ORF">B5F24_15880</name>
</gene>
<protein>
    <submittedName>
        <fullName evidence="1">DNA packaging protein</fullName>
    </submittedName>
</protein>
<dbReference type="EMBL" id="NFKE01000017">
    <property type="protein sequence ID" value="OUP31877.1"/>
    <property type="molecule type" value="Genomic_DNA"/>
</dbReference>
<dbReference type="AlphaFoldDB" id="A0A1Y4JH85"/>
<proteinExistence type="predicted"/>
<comment type="caution">
    <text evidence="1">The sequence shown here is derived from an EMBL/GenBank/DDBJ whole genome shotgun (WGS) entry which is preliminary data.</text>
</comment>
<name>A0A1Y4JH85_9BACE</name>
<reference evidence="2" key="1">
    <citation type="submission" date="2017-04" db="EMBL/GenBank/DDBJ databases">
        <title>Function of individual gut microbiota members based on whole genome sequencing of pure cultures obtained from chicken caecum.</title>
        <authorList>
            <person name="Medvecky M."/>
            <person name="Cejkova D."/>
            <person name="Polansky O."/>
            <person name="Karasova D."/>
            <person name="Kubasova T."/>
            <person name="Cizek A."/>
            <person name="Rychlik I."/>
        </authorList>
    </citation>
    <scope>NUCLEOTIDE SEQUENCE [LARGE SCALE GENOMIC DNA]</scope>
    <source>
        <strain evidence="2">An189</strain>
    </source>
</reference>
<dbReference type="Proteomes" id="UP000196587">
    <property type="component" value="Unassembled WGS sequence"/>
</dbReference>
<dbReference type="Pfam" id="PF16677">
    <property type="entry name" value="GP3_package"/>
    <property type="match status" value="1"/>
</dbReference>
<sequence length="180" mass="20589">MAAPTGNKFWMLRSKHGRDKLFSTPELLWEAACEYFQWCDENPWLSKKAVQKTVSVKRKKGKKVETVNEQQVQQEVSPTSRPYSLTGFCIYVGASSKWWSTFRAECKNKNDEDFLEVIARVEETIETQQFEGACVGAFNANIIARKLGLADKQEVDHTNAGKEFKSFSFLPYTKEAESVK</sequence>